<feature type="region of interest" description="Disordered" evidence="1">
    <location>
        <begin position="377"/>
        <end position="418"/>
    </location>
</feature>
<dbReference type="Proteomes" id="UP000293360">
    <property type="component" value="Unassembled WGS sequence"/>
</dbReference>
<feature type="compositionally biased region" description="Acidic residues" evidence="1">
    <location>
        <begin position="480"/>
        <end position="490"/>
    </location>
</feature>
<feature type="compositionally biased region" description="Polar residues" evidence="1">
    <location>
        <begin position="464"/>
        <end position="476"/>
    </location>
</feature>
<evidence type="ECO:0000313" key="3">
    <source>
        <dbReference type="EMBL" id="RYP07268.1"/>
    </source>
</evidence>
<sequence length="747" mass="82158">MAKAHEPLKALGPINWEYSRDPSAEEEAKIRNLLSSTFKDAECIVDSIPGSSASAQQLGRPRSSTDPNRKSLHKRAHQASDIARELRKEWKEVKVNPKENPLGLSVYKLAAKDGRGSWFARRSVHEGQNFEKWKAAMEREFLESMKVKGKPGSGSIRGIGADKRAERMVLDGCGKLEVYQLSAQFPGPTTPREFVTMLLTTDCALDTSMPGGRGKSERYFMVVSKPCVHPECALQPGFIRGTYESVEVIREIRCESKIDPLRRVQSSIDLPADEANAIARNHEHVVRSAHHSTADNTAETSPGGRHCGKTVAIAGAEGSEQQADAEYETEIEWLMVTRSDPGGSVPRFMVEKGTPGGIAGDADKFLKWVDTKSMKDLTQPEEEVVGTEVEAGSPDGKESTQPSKSESEGTSDDTRDQAGAKAVDEYNAGSEPPAGEEGPPAVPGIYGMIANAIGAAASVLPNPFGSTQGGDTSLEPSPSIEDEDEDEDDDKSSIHTFLTVQENLAEDGLPDAQLSRANSNGEEQSTNSSNESTTTHSFNGSSLREKELRKLEERKRKLEDRLKRSQNKVLSKRNHEGASNDDLVKLREKHEREVLKHKEKFEREMQKLEAKRINEERKAEERRRKQAEREEKSTLSKELEKVRIERDVARKQIEVLKEQIGELQGQNTMLVARLGREGITLEGGMADMFSDLRKKGSPGPGGKLSRTSTVHGHGMPSHVPTPSPASSTTRVDRPRERAAHMHAEGVA</sequence>
<dbReference type="SUPFAM" id="SSF55961">
    <property type="entry name" value="Bet v1-like"/>
    <property type="match status" value="1"/>
</dbReference>
<feature type="region of interest" description="Disordered" evidence="1">
    <location>
        <begin position="459"/>
        <end position="637"/>
    </location>
</feature>
<protein>
    <recommendedName>
        <fullName evidence="2">DUF3074 domain-containing protein</fullName>
    </recommendedName>
</protein>
<dbReference type="AlphaFoldDB" id="A0A4Q4TKX3"/>
<dbReference type="PANTHER" id="PTHR40370">
    <property type="entry name" value="EXPRESSED PROTEIN"/>
    <property type="match status" value="1"/>
</dbReference>
<feature type="compositionally biased region" description="Polar residues" evidence="1">
    <location>
        <begin position="49"/>
        <end position="66"/>
    </location>
</feature>
<feature type="region of interest" description="Disordered" evidence="1">
    <location>
        <begin position="425"/>
        <end position="444"/>
    </location>
</feature>
<organism evidence="3 4">
    <name type="scientific">Monosporascus ibericus</name>
    <dbReference type="NCBI Taxonomy" id="155417"/>
    <lineage>
        <taxon>Eukaryota</taxon>
        <taxon>Fungi</taxon>
        <taxon>Dikarya</taxon>
        <taxon>Ascomycota</taxon>
        <taxon>Pezizomycotina</taxon>
        <taxon>Sordariomycetes</taxon>
        <taxon>Xylariomycetidae</taxon>
        <taxon>Xylariales</taxon>
        <taxon>Xylariales incertae sedis</taxon>
        <taxon>Monosporascus</taxon>
    </lineage>
</organism>
<dbReference type="InterPro" id="IPR023393">
    <property type="entry name" value="START-like_dom_sf"/>
</dbReference>
<reference evidence="3 4" key="1">
    <citation type="submission" date="2018-06" db="EMBL/GenBank/DDBJ databases">
        <title>Complete Genomes of Monosporascus.</title>
        <authorList>
            <person name="Robinson A.J."/>
            <person name="Natvig D.O."/>
        </authorList>
    </citation>
    <scope>NUCLEOTIDE SEQUENCE [LARGE SCALE GENOMIC DNA]</scope>
    <source>
        <strain evidence="3 4">CBS 110550</strain>
    </source>
</reference>
<feature type="region of interest" description="Disordered" evidence="1">
    <location>
        <begin position="338"/>
        <end position="361"/>
    </location>
</feature>
<feature type="compositionally biased region" description="Low complexity" evidence="1">
    <location>
        <begin position="518"/>
        <end position="537"/>
    </location>
</feature>
<feature type="compositionally biased region" description="Low complexity" evidence="1">
    <location>
        <begin position="428"/>
        <end position="439"/>
    </location>
</feature>
<accession>A0A4Q4TKX3</accession>
<name>A0A4Q4TKX3_9PEZI</name>
<evidence type="ECO:0000313" key="4">
    <source>
        <dbReference type="Proteomes" id="UP000293360"/>
    </source>
</evidence>
<gene>
    <name evidence="3" type="ORF">DL764_002583</name>
</gene>
<feature type="compositionally biased region" description="Basic and acidic residues" evidence="1">
    <location>
        <begin position="730"/>
        <end position="747"/>
    </location>
</feature>
<comment type="caution">
    <text evidence="3">The sequence shown here is derived from an EMBL/GenBank/DDBJ whole genome shotgun (WGS) entry which is preliminary data.</text>
</comment>
<evidence type="ECO:0000259" key="2">
    <source>
        <dbReference type="Pfam" id="PF11274"/>
    </source>
</evidence>
<proteinExistence type="predicted"/>
<feature type="region of interest" description="Disordered" evidence="1">
    <location>
        <begin position="287"/>
        <end position="306"/>
    </location>
</feature>
<feature type="region of interest" description="Disordered" evidence="1">
    <location>
        <begin position="690"/>
        <end position="747"/>
    </location>
</feature>
<keyword evidence="4" id="KW-1185">Reference proteome</keyword>
<dbReference type="OrthoDB" id="5403181at2759"/>
<feature type="compositionally biased region" description="Basic and acidic residues" evidence="1">
    <location>
        <begin position="573"/>
        <end position="637"/>
    </location>
</feature>
<dbReference type="EMBL" id="QJNU01000101">
    <property type="protein sequence ID" value="RYP07268.1"/>
    <property type="molecule type" value="Genomic_DNA"/>
</dbReference>
<dbReference type="Gene3D" id="3.30.530.20">
    <property type="match status" value="1"/>
</dbReference>
<dbReference type="STRING" id="155417.A0A4Q4TKX3"/>
<feature type="compositionally biased region" description="Basic and acidic residues" evidence="1">
    <location>
        <begin position="543"/>
        <end position="563"/>
    </location>
</feature>
<evidence type="ECO:0000256" key="1">
    <source>
        <dbReference type="SAM" id="MobiDB-lite"/>
    </source>
</evidence>
<feature type="domain" description="DUF3074" evidence="2">
    <location>
        <begin position="118"/>
        <end position="369"/>
    </location>
</feature>
<dbReference type="PANTHER" id="PTHR40370:SF1">
    <property type="entry name" value="DUF3074 DOMAIN-CONTAINING PROTEIN"/>
    <property type="match status" value="1"/>
</dbReference>
<feature type="region of interest" description="Disordered" evidence="1">
    <location>
        <begin position="49"/>
        <end position="80"/>
    </location>
</feature>
<dbReference type="InterPro" id="IPR024500">
    <property type="entry name" value="DUF3074"/>
</dbReference>
<dbReference type="Pfam" id="PF11274">
    <property type="entry name" value="DUF3074"/>
    <property type="match status" value="1"/>
</dbReference>